<proteinExistence type="predicted"/>
<dbReference type="InterPro" id="IPR036269">
    <property type="entry name" value="Rho_N_sf"/>
</dbReference>
<dbReference type="Gene3D" id="1.10.720.10">
    <property type="match status" value="1"/>
</dbReference>
<gene>
    <name evidence="2" type="ORF">MUN86_17880</name>
</gene>
<dbReference type="EMBL" id="CP095061">
    <property type="protein sequence ID" value="UOQ65403.1"/>
    <property type="molecule type" value="Genomic_DNA"/>
</dbReference>
<protein>
    <submittedName>
        <fullName evidence="2">Rho termination factor N-terminal domain-containing protein</fullName>
    </submittedName>
</protein>
<evidence type="ECO:0000313" key="2">
    <source>
        <dbReference type="EMBL" id="UOQ65403.1"/>
    </source>
</evidence>
<reference evidence="2" key="1">
    <citation type="submission" date="2022-04" db="EMBL/GenBank/DDBJ databases">
        <title>Hymenobacter sp. isolated from the air.</title>
        <authorList>
            <person name="Won M."/>
            <person name="Lee C.-M."/>
            <person name="Woen H.-Y."/>
            <person name="Kwon S.-W."/>
        </authorList>
    </citation>
    <scope>NUCLEOTIDE SEQUENCE</scope>
    <source>
        <strain evidence="2">5420S-77</strain>
    </source>
</reference>
<organism evidence="2 3">
    <name type="scientific">Hymenobacter volaticus</name>
    <dbReference type="NCBI Taxonomy" id="2932254"/>
    <lineage>
        <taxon>Bacteria</taxon>
        <taxon>Pseudomonadati</taxon>
        <taxon>Bacteroidota</taxon>
        <taxon>Cytophagia</taxon>
        <taxon>Cytophagales</taxon>
        <taxon>Hymenobacteraceae</taxon>
        <taxon>Hymenobacter</taxon>
    </lineage>
</organism>
<name>A0ABY4G3L3_9BACT</name>
<dbReference type="SUPFAM" id="SSF68912">
    <property type="entry name" value="Rho N-terminal domain-like"/>
    <property type="match status" value="1"/>
</dbReference>
<dbReference type="Proteomes" id="UP000830401">
    <property type="component" value="Chromosome"/>
</dbReference>
<evidence type="ECO:0000259" key="1">
    <source>
        <dbReference type="SMART" id="SM00959"/>
    </source>
</evidence>
<dbReference type="InterPro" id="IPR011112">
    <property type="entry name" value="Rho-like_N"/>
</dbReference>
<evidence type="ECO:0000313" key="3">
    <source>
        <dbReference type="Proteomes" id="UP000830401"/>
    </source>
</evidence>
<sequence>MYTIEELKDRLLSDLKEIAEELNVGNFKKLSKQDLIYKILDQQAVIPADKLPLKLSPAAAKHVRNCPSLMWR</sequence>
<dbReference type="SMART" id="SM00959">
    <property type="entry name" value="Rho_N"/>
    <property type="match status" value="1"/>
</dbReference>
<dbReference type="RefSeq" id="WP_245119410.1">
    <property type="nucleotide sequence ID" value="NZ_CP095061.1"/>
</dbReference>
<feature type="domain" description="Rho termination factor-like N-terminal" evidence="1">
    <location>
        <begin position="6"/>
        <end position="48"/>
    </location>
</feature>
<keyword evidence="3" id="KW-1185">Reference proteome</keyword>
<accession>A0ABY4G3L3</accession>
<dbReference type="Pfam" id="PF07498">
    <property type="entry name" value="Rho_N"/>
    <property type="match status" value="1"/>
</dbReference>